<dbReference type="Proteomes" id="UP000256869">
    <property type="component" value="Unassembled WGS sequence"/>
</dbReference>
<name>A0A3D9INQ4_9BACL</name>
<organism evidence="10 11">
    <name type="scientific">Cohnella lupini</name>
    <dbReference type="NCBI Taxonomy" id="1294267"/>
    <lineage>
        <taxon>Bacteria</taxon>
        <taxon>Bacillati</taxon>
        <taxon>Bacillota</taxon>
        <taxon>Bacilli</taxon>
        <taxon>Bacillales</taxon>
        <taxon>Paenibacillaceae</taxon>
        <taxon>Cohnella</taxon>
    </lineage>
</organism>
<keyword evidence="4 8" id="KW-0812">Transmembrane</keyword>
<dbReference type="InterPro" id="IPR035906">
    <property type="entry name" value="MetI-like_sf"/>
</dbReference>
<keyword evidence="5 8" id="KW-1133">Transmembrane helix</keyword>
<dbReference type="GO" id="GO:0005886">
    <property type="term" value="C:plasma membrane"/>
    <property type="evidence" value="ECO:0007669"/>
    <property type="project" value="UniProtKB-SubCell"/>
</dbReference>
<keyword evidence="2 8" id="KW-0813">Transport</keyword>
<evidence type="ECO:0000256" key="1">
    <source>
        <dbReference type="ARBA" id="ARBA00004651"/>
    </source>
</evidence>
<dbReference type="PROSITE" id="PS50928">
    <property type="entry name" value="ABC_TM1"/>
    <property type="match status" value="1"/>
</dbReference>
<gene>
    <name evidence="10" type="ORF">DFP95_104262</name>
</gene>
<dbReference type="Gene3D" id="1.10.3720.10">
    <property type="entry name" value="MetI-like"/>
    <property type="match status" value="1"/>
</dbReference>
<dbReference type="OrthoDB" id="9797472at2"/>
<dbReference type="AlphaFoldDB" id="A0A3D9INQ4"/>
<dbReference type="SUPFAM" id="SSF161098">
    <property type="entry name" value="MetI-like"/>
    <property type="match status" value="1"/>
</dbReference>
<dbReference type="PANTHER" id="PTHR43386">
    <property type="entry name" value="OLIGOPEPTIDE TRANSPORT SYSTEM PERMEASE PROTEIN APPC"/>
    <property type="match status" value="1"/>
</dbReference>
<evidence type="ECO:0000259" key="9">
    <source>
        <dbReference type="PROSITE" id="PS50928"/>
    </source>
</evidence>
<feature type="transmembrane region" description="Helical" evidence="8">
    <location>
        <begin position="113"/>
        <end position="133"/>
    </location>
</feature>
<dbReference type="InterPro" id="IPR000515">
    <property type="entry name" value="MetI-like"/>
</dbReference>
<dbReference type="InterPro" id="IPR050366">
    <property type="entry name" value="BP-dependent_transpt_permease"/>
</dbReference>
<dbReference type="CDD" id="cd06261">
    <property type="entry name" value="TM_PBP2"/>
    <property type="match status" value="1"/>
</dbReference>
<accession>A0A3D9INQ4</accession>
<feature type="transmembrane region" description="Helical" evidence="8">
    <location>
        <begin position="77"/>
        <end position="101"/>
    </location>
</feature>
<evidence type="ECO:0000256" key="8">
    <source>
        <dbReference type="RuleBase" id="RU363032"/>
    </source>
</evidence>
<evidence type="ECO:0000256" key="3">
    <source>
        <dbReference type="ARBA" id="ARBA00022475"/>
    </source>
</evidence>
<proteinExistence type="inferred from homology"/>
<reference evidence="10 11" key="1">
    <citation type="submission" date="2018-07" db="EMBL/GenBank/DDBJ databases">
        <title>Genomic Encyclopedia of Type Strains, Phase III (KMG-III): the genomes of soil and plant-associated and newly described type strains.</title>
        <authorList>
            <person name="Whitman W."/>
        </authorList>
    </citation>
    <scope>NUCLEOTIDE SEQUENCE [LARGE SCALE GENOMIC DNA]</scope>
    <source>
        <strain evidence="10 11">CECT 8236</strain>
    </source>
</reference>
<dbReference type="PANTHER" id="PTHR43386:SF1">
    <property type="entry name" value="D,D-DIPEPTIDE TRANSPORT SYSTEM PERMEASE PROTEIN DDPC-RELATED"/>
    <property type="match status" value="1"/>
</dbReference>
<comment type="subcellular location">
    <subcellularLocation>
        <location evidence="1 8">Cell membrane</location>
        <topology evidence="1 8">Multi-pass membrane protein</topology>
    </subcellularLocation>
</comment>
<evidence type="ECO:0000256" key="5">
    <source>
        <dbReference type="ARBA" id="ARBA00022989"/>
    </source>
</evidence>
<keyword evidence="11" id="KW-1185">Reference proteome</keyword>
<comment type="similarity">
    <text evidence="7">Belongs to the binding-protein-dependent transport system permease family. OppBC subfamily.</text>
</comment>
<evidence type="ECO:0000256" key="6">
    <source>
        <dbReference type="ARBA" id="ARBA00023136"/>
    </source>
</evidence>
<feature type="transmembrane region" description="Helical" evidence="8">
    <location>
        <begin position="194"/>
        <end position="217"/>
    </location>
</feature>
<feature type="transmembrane region" description="Helical" evidence="8">
    <location>
        <begin position="243"/>
        <end position="261"/>
    </location>
</feature>
<comment type="caution">
    <text evidence="10">The sequence shown here is derived from an EMBL/GenBank/DDBJ whole genome shotgun (WGS) entry which is preliminary data.</text>
</comment>
<dbReference type="NCBIfam" id="NF045474">
    <property type="entry name" value="Opp2C"/>
    <property type="match status" value="1"/>
</dbReference>
<dbReference type="RefSeq" id="WP_115992548.1">
    <property type="nucleotide sequence ID" value="NZ_QRDY01000004.1"/>
</dbReference>
<dbReference type="EMBL" id="QRDY01000004">
    <property type="protein sequence ID" value="RED63268.1"/>
    <property type="molecule type" value="Genomic_DNA"/>
</dbReference>
<keyword evidence="6 8" id="KW-0472">Membrane</keyword>
<evidence type="ECO:0000313" key="11">
    <source>
        <dbReference type="Proteomes" id="UP000256869"/>
    </source>
</evidence>
<dbReference type="InterPro" id="IPR053385">
    <property type="entry name" value="ABC_transport_permease"/>
</dbReference>
<dbReference type="Pfam" id="PF00528">
    <property type="entry name" value="BPD_transp_1"/>
    <property type="match status" value="1"/>
</dbReference>
<sequence length="273" mass="29609">MKRKTISWRAVSLWTGGSLVALAVCVGIFAPYLTPSDPLLINLDIRLSPPSLHYPLGTDQMGRCVLSRLIMGTRTSLFYSMLALGAALSISVPLGLLAGFAGGRTDRFIMRTIDMLLAFPSLILSIAITGLLGPSLANLLLAFVLVWWAGYARIVRGIVMQIKEKDFIMAARSSGGSPTQIVLRHILPNAARPMLVLASLEIGTIMLSISGLSFLGLGSQPPTPEWGVMLNDSRPYMQTIPRLMLYPGLAIMTVTIGFNLLGEGLRKRDRIET</sequence>
<protein>
    <submittedName>
        <fullName evidence="10">Peptide/nickel transport system permease protein</fullName>
    </submittedName>
</protein>
<evidence type="ECO:0000256" key="7">
    <source>
        <dbReference type="ARBA" id="ARBA00024202"/>
    </source>
</evidence>
<evidence type="ECO:0000256" key="4">
    <source>
        <dbReference type="ARBA" id="ARBA00022692"/>
    </source>
</evidence>
<dbReference type="GO" id="GO:0055085">
    <property type="term" value="P:transmembrane transport"/>
    <property type="evidence" value="ECO:0007669"/>
    <property type="project" value="InterPro"/>
</dbReference>
<evidence type="ECO:0000313" key="10">
    <source>
        <dbReference type="EMBL" id="RED63268.1"/>
    </source>
</evidence>
<feature type="transmembrane region" description="Helical" evidence="8">
    <location>
        <begin position="139"/>
        <end position="159"/>
    </location>
</feature>
<feature type="domain" description="ABC transmembrane type-1" evidence="9">
    <location>
        <begin position="73"/>
        <end position="262"/>
    </location>
</feature>
<keyword evidence="3" id="KW-1003">Cell membrane</keyword>
<feature type="transmembrane region" description="Helical" evidence="8">
    <location>
        <begin position="12"/>
        <end position="33"/>
    </location>
</feature>
<evidence type="ECO:0000256" key="2">
    <source>
        <dbReference type="ARBA" id="ARBA00022448"/>
    </source>
</evidence>